<proteinExistence type="predicted"/>
<evidence type="ECO:0000256" key="1">
    <source>
        <dbReference type="SAM" id="SignalP"/>
    </source>
</evidence>
<evidence type="ECO:0000313" key="5">
    <source>
        <dbReference type="RefSeq" id="XP_033583243.1"/>
    </source>
</evidence>
<dbReference type="GO" id="GO:0016787">
    <property type="term" value="F:hydrolase activity"/>
    <property type="evidence" value="ECO:0007669"/>
    <property type="project" value="UniProtKB-KW"/>
</dbReference>
<dbReference type="PANTHER" id="PTHR11559">
    <property type="entry name" value="CARBOXYLESTERASE"/>
    <property type="match status" value="1"/>
</dbReference>
<dbReference type="InterPro" id="IPR002018">
    <property type="entry name" value="CarbesteraseB"/>
</dbReference>
<dbReference type="InterPro" id="IPR029058">
    <property type="entry name" value="AB_hydrolase_fold"/>
</dbReference>
<dbReference type="SUPFAM" id="SSF53474">
    <property type="entry name" value="alpha/beta-Hydrolases"/>
    <property type="match status" value="1"/>
</dbReference>
<keyword evidence="1" id="KW-0732">Signal</keyword>
<keyword evidence="4" id="KW-1185">Reference proteome</keyword>
<reference evidence="5" key="2">
    <citation type="submission" date="2020-04" db="EMBL/GenBank/DDBJ databases">
        <authorList>
            <consortium name="NCBI Genome Project"/>
        </authorList>
    </citation>
    <scope>NUCLEOTIDE SEQUENCE</scope>
    <source>
        <strain evidence="5">CBS 304.34</strain>
    </source>
</reference>
<dbReference type="OrthoDB" id="408631at2759"/>
<dbReference type="GeneID" id="54468444"/>
<gene>
    <name evidence="3 5" type="ORF">BDZ99DRAFT_566123</name>
</gene>
<feature type="chain" id="PRO_5044629660" evidence="1">
    <location>
        <begin position="27"/>
        <end position="590"/>
    </location>
</feature>
<feature type="domain" description="Carboxylesterase type B" evidence="2">
    <location>
        <begin position="66"/>
        <end position="518"/>
    </location>
</feature>
<keyword evidence="3" id="KW-0378">Hydrolase</keyword>
<feature type="signal peptide" evidence="1">
    <location>
        <begin position="1"/>
        <end position="26"/>
    </location>
</feature>
<dbReference type="Proteomes" id="UP000504636">
    <property type="component" value="Unplaced"/>
</dbReference>
<dbReference type="Gene3D" id="3.40.50.1820">
    <property type="entry name" value="alpha/beta hydrolase"/>
    <property type="match status" value="1"/>
</dbReference>
<evidence type="ECO:0000313" key="3">
    <source>
        <dbReference type="EMBL" id="KAF2816279.1"/>
    </source>
</evidence>
<reference evidence="3 5" key="1">
    <citation type="journal article" date="2020" name="Stud. Mycol.">
        <title>101 Dothideomycetes genomes: a test case for predicting lifestyles and emergence of pathogens.</title>
        <authorList>
            <person name="Haridas S."/>
            <person name="Albert R."/>
            <person name="Binder M."/>
            <person name="Bloem J."/>
            <person name="Labutti K."/>
            <person name="Salamov A."/>
            <person name="Andreopoulos B."/>
            <person name="Baker S."/>
            <person name="Barry K."/>
            <person name="Bills G."/>
            <person name="Bluhm B."/>
            <person name="Cannon C."/>
            <person name="Castanera R."/>
            <person name="Culley D."/>
            <person name="Daum C."/>
            <person name="Ezra D."/>
            <person name="Gonzalez J."/>
            <person name="Henrissat B."/>
            <person name="Kuo A."/>
            <person name="Liang C."/>
            <person name="Lipzen A."/>
            <person name="Lutzoni F."/>
            <person name="Magnuson J."/>
            <person name="Mondo S."/>
            <person name="Nolan M."/>
            <person name="Ohm R."/>
            <person name="Pangilinan J."/>
            <person name="Park H.-J."/>
            <person name="Ramirez L."/>
            <person name="Alfaro M."/>
            <person name="Sun H."/>
            <person name="Tritt A."/>
            <person name="Yoshinaga Y."/>
            <person name="Zwiers L.-H."/>
            <person name="Turgeon B."/>
            <person name="Goodwin S."/>
            <person name="Spatafora J."/>
            <person name="Crous P."/>
            <person name="Grigoriev I."/>
        </authorList>
    </citation>
    <scope>NUCLEOTIDE SEQUENCE</scope>
    <source>
        <strain evidence="3 5">CBS 304.34</strain>
    </source>
</reference>
<accession>A0A6A6Z6E2</accession>
<dbReference type="InterPro" id="IPR050309">
    <property type="entry name" value="Type-B_Carboxylest/Lipase"/>
</dbReference>
<reference evidence="5" key="3">
    <citation type="submission" date="2025-04" db="UniProtKB">
        <authorList>
            <consortium name="RefSeq"/>
        </authorList>
    </citation>
    <scope>IDENTIFICATION</scope>
    <source>
        <strain evidence="5">CBS 304.34</strain>
    </source>
</reference>
<evidence type="ECO:0000259" key="2">
    <source>
        <dbReference type="Pfam" id="PF00135"/>
    </source>
</evidence>
<evidence type="ECO:0000313" key="4">
    <source>
        <dbReference type="Proteomes" id="UP000504636"/>
    </source>
</evidence>
<protein>
    <submittedName>
        <fullName evidence="3 5">Alpha/beta-hydrolase</fullName>
    </submittedName>
</protein>
<dbReference type="Pfam" id="PF00135">
    <property type="entry name" value="COesterase"/>
    <property type="match status" value="1"/>
</dbReference>
<sequence>MAPTTWLPLLLYILTTFFIPLQTVEALVKRAMPKLTLPYATYEAANYNPLSDVRSTSSICTFPGPDDAKANGDFQVYTFKNVRFAAPPLGDLRWAIPEQPLVEPGVQNGSVGFACTQSLPAGLNVGSGSRSPKLDYFFLDVYVPGKAIRGEVAKLPVIVWIYGCGYSAGSKDGGISLGLYDGTGPIVSSGGNIIVVTFNYRVGVYGCLAGRTVEAEAVANAGLHDQYAAFEWANKYISILGGDSNTVSAWGESAGAGSIYRLLTRESGTSPGFPDKIDRNCSIERDYQKFEKAAGCEGQGLACLRNTDASIINQANDLVTSNPIAPVVFSPAPDGIYFRQHPAVEFALGNNWAEMDSVIPSHCLDEGALFVNHSILTDKDLNDYLEYTWPAYAVKDYDVVNKIEAEYPSAAFKTEADRYKAIIAQSSFLYNTNFLSVAYSGKTYNAQFSALNGTHGSDVLPTWYDPFAFTNVSGIELPLWSTSLFKGLPIPGVARGYQSYLVSHARFGNPNSNQSLNIPPTIEWPVVGGHPDGSSPNYLWDVLNVTDTGFELIEDRTQNRSICLFWGGIIFATTVFGGYDFPRLAGGWRV</sequence>
<dbReference type="AlphaFoldDB" id="A0A6A6Z6E2"/>
<dbReference type="RefSeq" id="XP_033583243.1">
    <property type="nucleotide sequence ID" value="XM_033727551.1"/>
</dbReference>
<name>A0A6A6Z6E2_9PEZI</name>
<dbReference type="EMBL" id="MU003693">
    <property type="protein sequence ID" value="KAF2816279.1"/>
    <property type="molecule type" value="Genomic_DNA"/>
</dbReference>
<organism evidence="3">
    <name type="scientific">Mytilinidion resinicola</name>
    <dbReference type="NCBI Taxonomy" id="574789"/>
    <lineage>
        <taxon>Eukaryota</taxon>
        <taxon>Fungi</taxon>
        <taxon>Dikarya</taxon>
        <taxon>Ascomycota</taxon>
        <taxon>Pezizomycotina</taxon>
        <taxon>Dothideomycetes</taxon>
        <taxon>Pleosporomycetidae</taxon>
        <taxon>Mytilinidiales</taxon>
        <taxon>Mytilinidiaceae</taxon>
        <taxon>Mytilinidion</taxon>
    </lineage>
</organism>